<evidence type="ECO:0000313" key="4">
    <source>
        <dbReference type="Proteomes" id="UP001139012"/>
    </source>
</evidence>
<dbReference type="AlphaFoldDB" id="A0A9X1UEA4"/>
<accession>A0A9X1UEA4</accession>
<keyword evidence="4" id="KW-1185">Reference proteome</keyword>
<evidence type="ECO:0000313" key="3">
    <source>
        <dbReference type="EMBL" id="MCG2668605.1"/>
    </source>
</evidence>
<sequence length="84" mass="9051">MRRRISMLCAAAGLAAAAFVAASPAEAGYHLIRWQDSGFCQIWDESIPTTPWPAGYHRASASVPTFVDALVMKDSALKAGHCSW</sequence>
<evidence type="ECO:0000256" key="1">
    <source>
        <dbReference type="SAM" id="SignalP"/>
    </source>
</evidence>
<proteinExistence type="predicted"/>
<name>A0A9X1UEA4_9BRAD</name>
<dbReference type="RefSeq" id="WP_237865854.1">
    <property type="nucleotide sequence ID" value="NZ_JAKLTY010000038.1"/>
</dbReference>
<gene>
    <name evidence="3" type="ORF">L6637_16720</name>
    <name evidence="2" type="ORF">L6654_36995</name>
</gene>
<organism evidence="2 5">
    <name type="scientific">Bradyrhizobium zhengyangense</name>
    <dbReference type="NCBI Taxonomy" id="2911009"/>
    <lineage>
        <taxon>Bacteria</taxon>
        <taxon>Pseudomonadati</taxon>
        <taxon>Pseudomonadota</taxon>
        <taxon>Alphaproteobacteria</taxon>
        <taxon>Hyphomicrobiales</taxon>
        <taxon>Nitrobacteraceae</taxon>
        <taxon>Bradyrhizobium</taxon>
    </lineage>
</organism>
<dbReference type="Proteomes" id="UP001139054">
    <property type="component" value="Unassembled WGS sequence"/>
</dbReference>
<reference evidence="2" key="1">
    <citation type="submission" date="2022-01" db="EMBL/GenBank/DDBJ databases">
        <title>Genome sequnece data of strain Bradyrhizobium sp. nov.</title>
        <authorList>
            <person name="Zhang J."/>
        </authorList>
    </citation>
    <scope>NUCLEOTIDE SEQUENCE</scope>
    <source>
        <strain evidence="3">WYCCWR 12774</strain>
        <strain evidence="2">WYCCWR 13023</strain>
    </source>
</reference>
<comment type="caution">
    <text evidence="2">The sequence shown here is derived from an EMBL/GenBank/DDBJ whole genome shotgun (WGS) entry which is preliminary data.</text>
</comment>
<dbReference type="EMBL" id="JAKLUA010000004">
    <property type="protein sequence ID" value="MCG2668605.1"/>
    <property type="molecule type" value="Genomic_DNA"/>
</dbReference>
<feature type="signal peptide" evidence="1">
    <location>
        <begin position="1"/>
        <end position="27"/>
    </location>
</feature>
<feature type="chain" id="PRO_5040974186" evidence="1">
    <location>
        <begin position="28"/>
        <end position="84"/>
    </location>
</feature>
<protein>
    <submittedName>
        <fullName evidence="2">Uncharacterized protein</fullName>
    </submittedName>
</protein>
<evidence type="ECO:0000313" key="5">
    <source>
        <dbReference type="Proteomes" id="UP001139054"/>
    </source>
</evidence>
<dbReference type="EMBL" id="JAKLTY010000038">
    <property type="protein sequence ID" value="MCG2632219.1"/>
    <property type="molecule type" value="Genomic_DNA"/>
</dbReference>
<evidence type="ECO:0000313" key="2">
    <source>
        <dbReference type="EMBL" id="MCG2632219.1"/>
    </source>
</evidence>
<keyword evidence="1" id="KW-0732">Signal</keyword>
<dbReference type="Proteomes" id="UP001139012">
    <property type="component" value="Unassembled WGS sequence"/>
</dbReference>